<proteinExistence type="predicted"/>
<dbReference type="InterPro" id="IPR000640">
    <property type="entry name" value="EFG_V-like"/>
</dbReference>
<dbReference type="Pfam" id="PF22042">
    <property type="entry name" value="EF-G_D2"/>
    <property type="match status" value="1"/>
</dbReference>
<dbReference type="Gene3D" id="3.30.70.870">
    <property type="entry name" value="Elongation Factor G (Translational Gtpase), domain 3"/>
    <property type="match status" value="1"/>
</dbReference>
<dbReference type="SUPFAM" id="SSF54211">
    <property type="entry name" value="Ribosomal protein S5 domain 2-like"/>
    <property type="match status" value="1"/>
</dbReference>
<evidence type="ECO:0000256" key="2">
    <source>
        <dbReference type="ARBA" id="ARBA00023134"/>
    </source>
</evidence>
<dbReference type="InterPro" id="IPR041095">
    <property type="entry name" value="EFG_II"/>
</dbReference>
<dbReference type="InterPro" id="IPR053905">
    <property type="entry name" value="EF-G-like_DII"/>
</dbReference>
<protein>
    <submittedName>
        <fullName evidence="4">Elongation factor G</fullName>
    </submittedName>
</protein>
<dbReference type="GO" id="GO:0003924">
    <property type="term" value="F:GTPase activity"/>
    <property type="evidence" value="ECO:0007669"/>
    <property type="project" value="InterPro"/>
</dbReference>
<dbReference type="CDD" id="cd01434">
    <property type="entry name" value="EFG_mtEFG1_IV"/>
    <property type="match status" value="1"/>
</dbReference>
<dbReference type="InterPro" id="IPR005225">
    <property type="entry name" value="Small_GTP-bd"/>
</dbReference>
<name>A0A927HBU7_9BACI</name>
<dbReference type="CDD" id="cd04088">
    <property type="entry name" value="EFG_mtEFG_II"/>
    <property type="match status" value="1"/>
</dbReference>
<dbReference type="SUPFAM" id="SSF54980">
    <property type="entry name" value="EF-G C-terminal domain-like"/>
    <property type="match status" value="2"/>
</dbReference>
<keyword evidence="4" id="KW-0251">Elongation factor</keyword>
<dbReference type="Pfam" id="PF03764">
    <property type="entry name" value="EFG_IV"/>
    <property type="match status" value="1"/>
</dbReference>
<dbReference type="Pfam" id="PF00679">
    <property type="entry name" value="EFG_C"/>
    <property type="match status" value="1"/>
</dbReference>
<dbReference type="GO" id="GO:0003746">
    <property type="term" value="F:translation elongation factor activity"/>
    <property type="evidence" value="ECO:0007669"/>
    <property type="project" value="UniProtKB-KW"/>
</dbReference>
<dbReference type="GO" id="GO:0005525">
    <property type="term" value="F:GTP binding"/>
    <property type="evidence" value="ECO:0007669"/>
    <property type="project" value="UniProtKB-KW"/>
</dbReference>
<dbReference type="InterPro" id="IPR014721">
    <property type="entry name" value="Ribsml_uS5_D2-typ_fold_subgr"/>
</dbReference>
<dbReference type="SMART" id="SM00838">
    <property type="entry name" value="EFG_C"/>
    <property type="match status" value="1"/>
</dbReference>
<evidence type="ECO:0000259" key="3">
    <source>
        <dbReference type="PROSITE" id="PS51722"/>
    </source>
</evidence>
<dbReference type="SMART" id="SM00889">
    <property type="entry name" value="EFG_IV"/>
    <property type="match status" value="1"/>
</dbReference>
<evidence type="ECO:0000313" key="5">
    <source>
        <dbReference type="Proteomes" id="UP000602076"/>
    </source>
</evidence>
<dbReference type="PRINTS" id="PR00315">
    <property type="entry name" value="ELONGATNFCT"/>
</dbReference>
<dbReference type="InterPro" id="IPR000795">
    <property type="entry name" value="T_Tr_GTP-bd_dom"/>
</dbReference>
<keyword evidence="1" id="KW-0547">Nucleotide-binding</keyword>
<dbReference type="AlphaFoldDB" id="A0A927HBU7"/>
<dbReference type="FunFam" id="3.30.230.10:FF:000003">
    <property type="entry name" value="Elongation factor G"/>
    <property type="match status" value="1"/>
</dbReference>
<dbReference type="SUPFAM" id="SSF50447">
    <property type="entry name" value="Translation proteins"/>
    <property type="match status" value="1"/>
</dbReference>
<dbReference type="Gene3D" id="3.40.50.300">
    <property type="entry name" value="P-loop containing nucleotide triphosphate hydrolases"/>
    <property type="match status" value="1"/>
</dbReference>
<accession>A0A927HBU7</accession>
<dbReference type="PANTHER" id="PTHR43261">
    <property type="entry name" value="TRANSLATION ELONGATION FACTOR G-RELATED"/>
    <property type="match status" value="1"/>
</dbReference>
<dbReference type="InterPro" id="IPR047872">
    <property type="entry name" value="EFG_IV"/>
</dbReference>
<dbReference type="InterPro" id="IPR035649">
    <property type="entry name" value="EFG_V"/>
</dbReference>
<dbReference type="InterPro" id="IPR009000">
    <property type="entry name" value="Transl_B-barrel_sf"/>
</dbReference>
<dbReference type="CDD" id="cd03713">
    <property type="entry name" value="EFG_mtEFG_C"/>
    <property type="match status" value="1"/>
</dbReference>
<dbReference type="PANTHER" id="PTHR43261:SF6">
    <property type="entry name" value="ELONGATION FACTOR G-LIKE PROTEIN"/>
    <property type="match status" value="1"/>
</dbReference>
<dbReference type="Pfam" id="PF14492">
    <property type="entry name" value="EFG_III"/>
    <property type="match status" value="1"/>
</dbReference>
<dbReference type="EMBL" id="JACXSI010000010">
    <property type="protein sequence ID" value="MBD3107768.1"/>
    <property type="molecule type" value="Genomic_DNA"/>
</dbReference>
<dbReference type="Gene3D" id="2.40.30.10">
    <property type="entry name" value="Translation factors"/>
    <property type="match status" value="1"/>
</dbReference>
<dbReference type="GO" id="GO:0032790">
    <property type="term" value="P:ribosome disassembly"/>
    <property type="evidence" value="ECO:0007669"/>
    <property type="project" value="TreeGrafter"/>
</dbReference>
<keyword evidence="2" id="KW-0342">GTP-binding</keyword>
<evidence type="ECO:0000256" key="1">
    <source>
        <dbReference type="ARBA" id="ARBA00022741"/>
    </source>
</evidence>
<dbReference type="CDD" id="cd04170">
    <property type="entry name" value="EF-G_bact"/>
    <property type="match status" value="1"/>
</dbReference>
<dbReference type="RefSeq" id="WP_190997309.1">
    <property type="nucleotide sequence ID" value="NZ_JACXSI010000010.1"/>
</dbReference>
<dbReference type="NCBIfam" id="TIGR00231">
    <property type="entry name" value="small_GTP"/>
    <property type="match status" value="1"/>
</dbReference>
<dbReference type="InterPro" id="IPR027417">
    <property type="entry name" value="P-loop_NTPase"/>
</dbReference>
<dbReference type="PROSITE" id="PS51722">
    <property type="entry name" value="G_TR_2"/>
    <property type="match status" value="1"/>
</dbReference>
<dbReference type="Pfam" id="PF00009">
    <property type="entry name" value="GTP_EFTU"/>
    <property type="match status" value="1"/>
</dbReference>
<sequence length="686" mass="77009">MSKEIRNIALLGHQGSGKTMTAEALLYVSHNTARFGHIIEGNTVSDYEAEEKSRQISIQTSLLPLLYQNYKINILDTPGYLEFVGERMQALQAADSAFIEVSARSGIKVGTERAYEAAKQKGVPITFVINKIDKENSSFEKVYGDLKERFGSNTVALQIPVIRKHIIEGIIDVLHGTFSVYDLKKNETVLKEIPADYEEQYRASYNELMEIISESSEEYLSAYLDNGVLTKDEMITGLKKGILAGEIYPVLCISAQYCRGVQLLLDYICESMPAPKEETFHYHDEKNEEHEGSLSDSEAEHVGFIFKTVADPFVGKLSFVKVLRGTLSVNSTVYNANKNREEKINSLYTVRGKEQKTIESIEAGDIGVIAKLQFSNTNDTLCDKTSPIFVDHLTYELPTLERVVVVSKKADEDKVLSALTKIQEEDPSIIVYRDPEFLQLRIETMGETHLEIIKSKLLQKFDIEIEYELPKVPYRETIKGRADVQGKYKKQSGGHGQYGDVKIIFEPRTDGEDELLFINKVVGGAVPKQYIPAVEKGLEEAMEKGVLAGFPLIRLQATLYDGTYHSVDSSEFAFKAAASLAYKQGITQAVPCILEPVMKVEMDIPSECIGDVMGELTRKRGRILGMEEVKNSEHITAEVPQSEMLNFTTELKSLTGARGRFSSEFARYEELSEELSKKLLDHLERI</sequence>
<keyword evidence="4" id="KW-0648">Protein biosynthesis</keyword>
<dbReference type="InterPro" id="IPR035647">
    <property type="entry name" value="EFG_III/V"/>
</dbReference>
<dbReference type="Gene3D" id="3.30.70.240">
    <property type="match status" value="1"/>
</dbReference>
<evidence type="ECO:0000313" key="4">
    <source>
        <dbReference type="EMBL" id="MBD3107768.1"/>
    </source>
</evidence>
<dbReference type="InterPro" id="IPR020568">
    <property type="entry name" value="Ribosomal_Su5_D2-typ_SF"/>
</dbReference>
<dbReference type="FunFam" id="3.30.70.240:FF:000001">
    <property type="entry name" value="Elongation factor G"/>
    <property type="match status" value="1"/>
</dbReference>
<dbReference type="NCBIfam" id="NF009381">
    <property type="entry name" value="PRK12740.1-5"/>
    <property type="match status" value="1"/>
</dbReference>
<keyword evidence="5" id="KW-1185">Reference proteome</keyword>
<gene>
    <name evidence="4" type="ORF">IEO70_05260</name>
</gene>
<comment type="caution">
    <text evidence="4">The sequence shown here is derived from an EMBL/GenBank/DDBJ whole genome shotgun (WGS) entry which is preliminary data.</text>
</comment>
<dbReference type="Proteomes" id="UP000602076">
    <property type="component" value="Unassembled WGS sequence"/>
</dbReference>
<dbReference type="Gene3D" id="3.30.230.10">
    <property type="match status" value="1"/>
</dbReference>
<feature type="domain" description="Tr-type G" evidence="3">
    <location>
        <begin position="3"/>
        <end position="276"/>
    </location>
</feature>
<dbReference type="SUPFAM" id="SSF52540">
    <property type="entry name" value="P-loop containing nucleoside triphosphate hydrolases"/>
    <property type="match status" value="1"/>
</dbReference>
<dbReference type="InterPro" id="IPR005517">
    <property type="entry name" value="Transl_elong_EFG/EF2_IV"/>
</dbReference>
<organism evidence="4 5">
    <name type="scientific">Peribacillus faecalis</name>
    <dbReference type="NCBI Taxonomy" id="2772559"/>
    <lineage>
        <taxon>Bacteria</taxon>
        <taxon>Bacillati</taxon>
        <taxon>Bacillota</taxon>
        <taxon>Bacilli</taxon>
        <taxon>Bacillales</taxon>
        <taxon>Bacillaceae</taxon>
        <taxon>Peribacillus</taxon>
    </lineage>
</organism>
<reference evidence="4" key="1">
    <citation type="submission" date="2020-09" db="EMBL/GenBank/DDBJ databases">
        <title>Bacillus faecalis sp. nov., a moderately halophilic bacterium isolated from cow faeces.</title>
        <authorList>
            <person name="Jiang L."/>
            <person name="Lee J."/>
        </authorList>
    </citation>
    <scope>NUCLEOTIDE SEQUENCE</scope>
    <source>
        <strain evidence="4">AGMB 02131</strain>
    </source>
</reference>